<keyword evidence="5" id="KW-0472">Membrane</keyword>
<protein>
    <submittedName>
        <fullName evidence="7">F0F1 ATP synthase subunit delta</fullName>
    </submittedName>
</protein>
<dbReference type="AlphaFoldDB" id="A0A851GKS2"/>
<evidence type="ECO:0000256" key="3">
    <source>
        <dbReference type="ARBA" id="ARBA00022781"/>
    </source>
</evidence>
<evidence type="ECO:0000313" key="7">
    <source>
        <dbReference type="EMBL" id="NWK55687.1"/>
    </source>
</evidence>
<name>A0A851GKS2_9BACT</name>
<gene>
    <name evidence="7" type="ORF">HW115_08695</name>
</gene>
<reference evidence="7 8" key="1">
    <citation type="submission" date="2020-07" db="EMBL/GenBank/DDBJ databases">
        <title>Roseicoccus Jingziensis gen. nov., sp. nov., isolated from coastal seawater.</title>
        <authorList>
            <person name="Feng X."/>
        </authorList>
    </citation>
    <scope>NUCLEOTIDE SEQUENCE [LARGE SCALE GENOMIC DNA]</scope>
    <source>
        <strain evidence="7 8">N1E253</strain>
    </source>
</reference>
<evidence type="ECO:0000256" key="5">
    <source>
        <dbReference type="ARBA" id="ARBA00023136"/>
    </source>
</evidence>
<comment type="subcellular location">
    <subcellularLocation>
        <location evidence="1">Membrane</location>
    </subcellularLocation>
</comment>
<dbReference type="GO" id="GO:0046933">
    <property type="term" value="F:proton-transporting ATP synthase activity, rotational mechanism"/>
    <property type="evidence" value="ECO:0007669"/>
    <property type="project" value="InterPro"/>
</dbReference>
<comment type="caution">
    <text evidence="7">The sequence shown here is derived from an EMBL/GenBank/DDBJ whole genome shotgun (WGS) entry which is preliminary data.</text>
</comment>
<keyword evidence="3" id="KW-0375">Hydrogen ion transport</keyword>
<dbReference type="Proteomes" id="UP000557872">
    <property type="component" value="Unassembled WGS sequence"/>
</dbReference>
<dbReference type="EMBL" id="JACBAZ010000003">
    <property type="protein sequence ID" value="NWK55687.1"/>
    <property type="molecule type" value="Genomic_DNA"/>
</dbReference>
<evidence type="ECO:0000256" key="4">
    <source>
        <dbReference type="ARBA" id="ARBA00023065"/>
    </source>
</evidence>
<keyword evidence="4" id="KW-0406">Ion transport</keyword>
<evidence type="ECO:0000256" key="2">
    <source>
        <dbReference type="ARBA" id="ARBA00022448"/>
    </source>
</evidence>
<dbReference type="PANTHER" id="PTHR11910">
    <property type="entry name" value="ATP SYNTHASE DELTA CHAIN"/>
    <property type="match status" value="1"/>
</dbReference>
<evidence type="ECO:0000256" key="6">
    <source>
        <dbReference type="ARBA" id="ARBA00023310"/>
    </source>
</evidence>
<dbReference type="Pfam" id="PF00213">
    <property type="entry name" value="OSCP"/>
    <property type="match status" value="1"/>
</dbReference>
<dbReference type="RefSeq" id="WP_178932233.1">
    <property type="nucleotide sequence ID" value="NZ_JACBAZ010000003.1"/>
</dbReference>
<evidence type="ECO:0000313" key="8">
    <source>
        <dbReference type="Proteomes" id="UP000557872"/>
    </source>
</evidence>
<dbReference type="GO" id="GO:0016020">
    <property type="term" value="C:membrane"/>
    <property type="evidence" value="ECO:0007669"/>
    <property type="project" value="UniProtKB-SubCell"/>
</dbReference>
<evidence type="ECO:0000256" key="1">
    <source>
        <dbReference type="ARBA" id="ARBA00004370"/>
    </source>
</evidence>
<accession>A0A851GKS2</accession>
<organism evidence="7 8">
    <name type="scientific">Oceaniferula marina</name>
    <dbReference type="NCBI Taxonomy" id="2748318"/>
    <lineage>
        <taxon>Bacteria</taxon>
        <taxon>Pseudomonadati</taxon>
        <taxon>Verrucomicrobiota</taxon>
        <taxon>Verrucomicrobiia</taxon>
        <taxon>Verrucomicrobiales</taxon>
        <taxon>Verrucomicrobiaceae</taxon>
        <taxon>Oceaniferula</taxon>
    </lineage>
</organism>
<sequence>MKVSKDAARDARRIFRLCTAEGRVDEELLRSAIQKIVDQKPRGYRGILHALKRLVRLDVESRRAVIESAVELDTPTRVQIEKDLTQTYGEGLSFVYRTDASLLGGLRIRVGNDVLDGSVQSRLNRLAEAF</sequence>
<keyword evidence="6" id="KW-0066">ATP synthesis</keyword>
<dbReference type="InterPro" id="IPR000711">
    <property type="entry name" value="ATPase_OSCP/dsu"/>
</dbReference>
<proteinExistence type="predicted"/>
<keyword evidence="2" id="KW-0813">Transport</keyword>
<keyword evidence="8" id="KW-1185">Reference proteome</keyword>